<dbReference type="AlphaFoldDB" id="A0AAD4PF15"/>
<dbReference type="CDD" id="cd09629">
    <property type="entry name" value="DOMON_CIL1_like"/>
    <property type="match status" value="1"/>
</dbReference>
<reference evidence="9 10" key="1">
    <citation type="journal article" date="2021" name="Nat. Commun.">
        <title>Incipient diploidization of the medicinal plant Perilla within 10,000 years.</title>
        <authorList>
            <person name="Zhang Y."/>
            <person name="Shen Q."/>
            <person name="Leng L."/>
            <person name="Zhang D."/>
            <person name="Chen S."/>
            <person name="Shi Y."/>
            <person name="Ning Z."/>
            <person name="Chen S."/>
        </authorList>
    </citation>
    <scope>NUCLEOTIDE SEQUENCE [LARGE SCALE GENOMIC DNA]</scope>
    <source>
        <strain evidence="10">cv. PC099</strain>
    </source>
</reference>
<dbReference type="PANTHER" id="PTHR23130:SF157">
    <property type="entry name" value="AUXIN-INDUCED IN ROOT CULTURES PROTEIN 12"/>
    <property type="match status" value="1"/>
</dbReference>
<dbReference type="GO" id="GO:0016020">
    <property type="term" value="C:membrane"/>
    <property type="evidence" value="ECO:0007669"/>
    <property type="project" value="UniProtKB-SubCell"/>
</dbReference>
<keyword evidence="10" id="KW-1185">Reference proteome</keyword>
<sequence length="248" mass="25552">MMAASPPLASTFLLIVAAVSFLIHPATSQTCKLQTFPHTNNTKFANCADLPTLKAYLHWTYDASSKPDPTLSIAYVAPPARPDGWVAWALNPTGSGMVGAQALVAFRGTNGSAVVKTYNISSYGPLVESEIAYAVVSKMAEHTGGVITIFATLALPAGSAPAVNQVWQVGASVTDGVPAKHSFQPENLKSKGSLLLKAGTSPVPAPMPESGGRATPSIPRVNSFSGRNGGSVLGLHGALVLLGVTLGF</sequence>
<evidence type="ECO:0000256" key="5">
    <source>
        <dbReference type="ARBA" id="ARBA00023136"/>
    </source>
</evidence>
<feature type="region of interest" description="Disordered" evidence="6">
    <location>
        <begin position="199"/>
        <end position="218"/>
    </location>
</feature>
<gene>
    <name evidence="9" type="ORF">C2S53_008528</name>
</gene>
<name>A0AAD4PF15_PERFH</name>
<evidence type="ECO:0000256" key="3">
    <source>
        <dbReference type="ARBA" id="ARBA00022729"/>
    </source>
</evidence>
<keyword evidence="4" id="KW-0249">Electron transport</keyword>
<evidence type="ECO:0000313" key="10">
    <source>
        <dbReference type="Proteomes" id="UP001190926"/>
    </source>
</evidence>
<comment type="subcellular location">
    <subcellularLocation>
        <location evidence="1">Membrane</location>
    </subcellularLocation>
</comment>
<evidence type="ECO:0000256" key="1">
    <source>
        <dbReference type="ARBA" id="ARBA00004370"/>
    </source>
</evidence>
<accession>A0AAD4PF15</accession>
<proteinExistence type="predicted"/>
<evidence type="ECO:0000256" key="7">
    <source>
        <dbReference type="SAM" id="SignalP"/>
    </source>
</evidence>
<dbReference type="Pfam" id="PF04526">
    <property type="entry name" value="DUF568"/>
    <property type="match status" value="1"/>
</dbReference>
<dbReference type="PANTHER" id="PTHR23130">
    <property type="entry name" value="CYTOCHROME B561 AND DOMON DOMAIN-CONTAINING PROTEIN"/>
    <property type="match status" value="1"/>
</dbReference>
<feature type="chain" id="PRO_5042026126" description="DOMON domain-containing protein" evidence="7">
    <location>
        <begin position="29"/>
        <end position="248"/>
    </location>
</feature>
<evidence type="ECO:0000256" key="2">
    <source>
        <dbReference type="ARBA" id="ARBA00022448"/>
    </source>
</evidence>
<feature type="domain" description="DOMON" evidence="8">
    <location>
        <begin position="53"/>
        <end position="170"/>
    </location>
</feature>
<protein>
    <recommendedName>
        <fullName evidence="8">DOMON domain-containing protein</fullName>
    </recommendedName>
</protein>
<keyword evidence="3 7" id="KW-0732">Signal</keyword>
<dbReference type="InterPro" id="IPR045265">
    <property type="entry name" value="AIR12_DOMON"/>
</dbReference>
<dbReference type="InterPro" id="IPR005018">
    <property type="entry name" value="DOMON_domain"/>
</dbReference>
<dbReference type="EMBL" id="SDAM02000019">
    <property type="protein sequence ID" value="KAH6836816.1"/>
    <property type="molecule type" value="Genomic_DNA"/>
</dbReference>
<evidence type="ECO:0000313" key="9">
    <source>
        <dbReference type="EMBL" id="KAH6836816.1"/>
    </source>
</evidence>
<evidence type="ECO:0000259" key="8">
    <source>
        <dbReference type="PROSITE" id="PS50836"/>
    </source>
</evidence>
<organism evidence="9 10">
    <name type="scientific">Perilla frutescens var. hirtella</name>
    <name type="common">Perilla citriodora</name>
    <name type="synonym">Perilla setoyensis</name>
    <dbReference type="NCBI Taxonomy" id="608512"/>
    <lineage>
        <taxon>Eukaryota</taxon>
        <taxon>Viridiplantae</taxon>
        <taxon>Streptophyta</taxon>
        <taxon>Embryophyta</taxon>
        <taxon>Tracheophyta</taxon>
        <taxon>Spermatophyta</taxon>
        <taxon>Magnoliopsida</taxon>
        <taxon>eudicotyledons</taxon>
        <taxon>Gunneridae</taxon>
        <taxon>Pentapetalae</taxon>
        <taxon>asterids</taxon>
        <taxon>lamiids</taxon>
        <taxon>Lamiales</taxon>
        <taxon>Lamiaceae</taxon>
        <taxon>Nepetoideae</taxon>
        <taxon>Elsholtzieae</taxon>
        <taxon>Perilla</taxon>
    </lineage>
</organism>
<dbReference type="PROSITE" id="PS50836">
    <property type="entry name" value="DOMON"/>
    <property type="match status" value="1"/>
</dbReference>
<evidence type="ECO:0000256" key="6">
    <source>
        <dbReference type="SAM" id="MobiDB-lite"/>
    </source>
</evidence>
<keyword evidence="2" id="KW-0813">Transport</keyword>
<comment type="caution">
    <text evidence="9">The sequence shown here is derived from an EMBL/GenBank/DDBJ whole genome shotgun (WGS) entry which is preliminary data.</text>
</comment>
<feature type="signal peptide" evidence="7">
    <location>
        <begin position="1"/>
        <end position="28"/>
    </location>
</feature>
<evidence type="ECO:0000256" key="4">
    <source>
        <dbReference type="ARBA" id="ARBA00022982"/>
    </source>
</evidence>
<dbReference type="Proteomes" id="UP001190926">
    <property type="component" value="Unassembled WGS sequence"/>
</dbReference>
<keyword evidence="5" id="KW-0472">Membrane</keyword>